<feature type="region of interest" description="Disordered" evidence="1">
    <location>
        <begin position="180"/>
        <end position="220"/>
    </location>
</feature>
<organism evidence="3">
    <name type="scientific">Populus davidiana</name>
    <dbReference type="NCBI Taxonomy" id="266767"/>
    <lineage>
        <taxon>Eukaryota</taxon>
        <taxon>Viridiplantae</taxon>
        <taxon>Streptophyta</taxon>
        <taxon>Embryophyta</taxon>
        <taxon>Tracheophyta</taxon>
        <taxon>Spermatophyta</taxon>
        <taxon>Magnoliopsida</taxon>
        <taxon>eudicotyledons</taxon>
        <taxon>Gunneridae</taxon>
        <taxon>Pentapetalae</taxon>
        <taxon>rosids</taxon>
        <taxon>fabids</taxon>
        <taxon>Malpighiales</taxon>
        <taxon>Salicaceae</taxon>
        <taxon>Saliceae</taxon>
        <taxon>Populus</taxon>
    </lineage>
</organism>
<dbReference type="PANTHER" id="PTHR10783:SF104">
    <property type="entry name" value="PHOSPHATE TRANSPORTER PHO1 HOMOLOG 10"/>
    <property type="match status" value="1"/>
</dbReference>
<dbReference type="InterPro" id="IPR004331">
    <property type="entry name" value="SPX_dom"/>
</dbReference>
<sequence length="276" mass="31442">MAFKRILGEILQYKQSRQPSTPLRSTHLKFTLHRPFSGLNLQSTNLSSKGDIEDQVIDVNALPQDGCRKSYMTQFLREFEEGGELVNKFFKKLDEQLNKFSTSYKDKLDEMKHEASLLNKQMNAFIALRIKVESPGFGDSCAKKSYDTGVVTANPLKSCSPSRDTPSGLEDMDVGCGVEMSNDLQPEKSTYEQSGREHMESTSEMDRRNDYDQEESTHCPEVNEINATNYDNAHQEKDILIHYKEDPLKILEREKINNSLKSPLPTIKGAFKDSKE</sequence>
<dbReference type="EMBL" id="GILB01012956">
    <property type="protein sequence ID" value="NUU93289.1"/>
    <property type="molecule type" value="Transcribed_RNA"/>
</dbReference>
<dbReference type="GO" id="GO:0016036">
    <property type="term" value="P:cellular response to phosphate starvation"/>
    <property type="evidence" value="ECO:0007669"/>
    <property type="project" value="TreeGrafter"/>
</dbReference>
<reference evidence="3" key="1">
    <citation type="submission" date="2020-03" db="EMBL/GenBank/DDBJ databases">
        <authorList>
            <person name="Zhang R."/>
        </authorList>
    </citation>
    <scope>NUCLEOTIDE SEQUENCE</scope>
</reference>
<proteinExistence type="predicted"/>
<dbReference type="GO" id="GO:0006817">
    <property type="term" value="P:phosphate ion transport"/>
    <property type="evidence" value="ECO:0007669"/>
    <property type="project" value="TreeGrafter"/>
</dbReference>
<accession>A0A6M2FBS8</accession>
<dbReference type="GO" id="GO:0005802">
    <property type="term" value="C:trans-Golgi network"/>
    <property type="evidence" value="ECO:0007669"/>
    <property type="project" value="TreeGrafter"/>
</dbReference>
<dbReference type="GO" id="GO:0005886">
    <property type="term" value="C:plasma membrane"/>
    <property type="evidence" value="ECO:0007669"/>
    <property type="project" value="TreeGrafter"/>
</dbReference>
<evidence type="ECO:0000313" key="3">
    <source>
        <dbReference type="EMBL" id="NUU93289.1"/>
    </source>
</evidence>
<dbReference type="GO" id="GO:0000822">
    <property type="term" value="F:inositol hexakisphosphate binding"/>
    <property type="evidence" value="ECO:0007669"/>
    <property type="project" value="TreeGrafter"/>
</dbReference>
<dbReference type="Pfam" id="PF03105">
    <property type="entry name" value="SPX"/>
    <property type="match status" value="1"/>
</dbReference>
<protein>
    <recommendedName>
        <fullName evidence="2">SPX domain-containing protein</fullName>
    </recommendedName>
</protein>
<feature type="compositionally biased region" description="Basic and acidic residues" evidence="1">
    <location>
        <begin position="185"/>
        <end position="218"/>
    </location>
</feature>
<evidence type="ECO:0000259" key="2">
    <source>
        <dbReference type="PROSITE" id="PS51382"/>
    </source>
</evidence>
<evidence type="ECO:0000256" key="1">
    <source>
        <dbReference type="SAM" id="MobiDB-lite"/>
    </source>
</evidence>
<feature type="domain" description="SPX" evidence="2">
    <location>
        <begin position="1"/>
        <end position="276"/>
    </location>
</feature>
<dbReference type="AlphaFoldDB" id="A0A6M2FBS8"/>
<dbReference type="PROSITE" id="PS51382">
    <property type="entry name" value="SPX"/>
    <property type="match status" value="1"/>
</dbReference>
<name>A0A6M2FBS8_9ROSI</name>
<dbReference type="PANTHER" id="PTHR10783">
    <property type="entry name" value="XENOTROPIC AND POLYTROPIC RETROVIRUS RECEPTOR 1-RELATED"/>
    <property type="match status" value="1"/>
</dbReference>